<dbReference type="Proteomes" id="UP000462014">
    <property type="component" value="Unassembled WGS sequence"/>
</dbReference>
<keyword evidence="5" id="KW-1185">Reference proteome</keyword>
<dbReference type="EMBL" id="WPIK01000018">
    <property type="protein sequence ID" value="MVN23122.1"/>
    <property type="molecule type" value="Genomic_DNA"/>
</dbReference>
<keyword evidence="1" id="KW-0479">Metal-binding</keyword>
<dbReference type="AlphaFoldDB" id="A0A7K1T0M1"/>
<dbReference type="SUPFAM" id="SSF51182">
    <property type="entry name" value="RmlC-like cupins"/>
    <property type="match status" value="1"/>
</dbReference>
<accession>A0A7K1T0M1</accession>
<keyword evidence="2" id="KW-0472">Membrane</keyword>
<keyword evidence="2" id="KW-1133">Transmembrane helix</keyword>
<evidence type="ECO:0000313" key="4">
    <source>
        <dbReference type="EMBL" id="MVN23122.1"/>
    </source>
</evidence>
<dbReference type="PANTHER" id="PTHR35848:SF6">
    <property type="entry name" value="CUPIN TYPE-2 DOMAIN-CONTAINING PROTEIN"/>
    <property type="match status" value="1"/>
</dbReference>
<evidence type="ECO:0000256" key="2">
    <source>
        <dbReference type="SAM" id="Phobius"/>
    </source>
</evidence>
<gene>
    <name evidence="4" type="ORF">GO621_16480</name>
</gene>
<sequence>MTKREIYLVVATVLVMCIPMSILAYQSKQFSNLPSSVFDWNSIKAVKTKTGEKRQFFDSPTATLDNLECHVSTLNPGETAHPPHQHPEEELTIVKEGTVEVLVNGELKKVGTGSIIFSAANQLHNIKNAGTTPATYYAIKWKSAKTTNAVKTN</sequence>
<dbReference type="InterPro" id="IPR013096">
    <property type="entry name" value="Cupin_2"/>
</dbReference>
<organism evidence="4 5">
    <name type="scientific">Mucilaginibacter arboris</name>
    <dbReference type="NCBI Taxonomy" id="2682090"/>
    <lineage>
        <taxon>Bacteria</taxon>
        <taxon>Pseudomonadati</taxon>
        <taxon>Bacteroidota</taxon>
        <taxon>Sphingobacteriia</taxon>
        <taxon>Sphingobacteriales</taxon>
        <taxon>Sphingobacteriaceae</taxon>
        <taxon>Mucilaginibacter</taxon>
    </lineage>
</organism>
<dbReference type="CDD" id="cd02209">
    <property type="entry name" value="cupin_XRE_C"/>
    <property type="match status" value="1"/>
</dbReference>
<evidence type="ECO:0000256" key="1">
    <source>
        <dbReference type="ARBA" id="ARBA00022723"/>
    </source>
</evidence>
<dbReference type="Gene3D" id="2.60.120.10">
    <property type="entry name" value="Jelly Rolls"/>
    <property type="match status" value="1"/>
</dbReference>
<dbReference type="PANTHER" id="PTHR35848">
    <property type="entry name" value="OXALATE-BINDING PROTEIN"/>
    <property type="match status" value="1"/>
</dbReference>
<comment type="caution">
    <text evidence="4">The sequence shown here is derived from an EMBL/GenBank/DDBJ whole genome shotgun (WGS) entry which is preliminary data.</text>
</comment>
<evidence type="ECO:0000313" key="5">
    <source>
        <dbReference type="Proteomes" id="UP000462014"/>
    </source>
</evidence>
<feature type="domain" description="Cupin type-2" evidence="3">
    <location>
        <begin position="71"/>
        <end position="139"/>
    </location>
</feature>
<proteinExistence type="predicted"/>
<dbReference type="InterPro" id="IPR014710">
    <property type="entry name" value="RmlC-like_jellyroll"/>
</dbReference>
<protein>
    <submittedName>
        <fullName evidence="4">Cupin domain-containing protein</fullName>
    </submittedName>
</protein>
<reference evidence="4 5" key="1">
    <citation type="submission" date="2019-12" db="EMBL/GenBank/DDBJ databases">
        <title>Mucilaginibacter sp. HMF7410 genome sequencing and assembly.</title>
        <authorList>
            <person name="Kang H."/>
            <person name="Cha I."/>
            <person name="Kim H."/>
            <person name="Joh K."/>
        </authorList>
    </citation>
    <scope>NUCLEOTIDE SEQUENCE [LARGE SCALE GENOMIC DNA]</scope>
    <source>
        <strain evidence="4 5">HMF7410</strain>
    </source>
</reference>
<feature type="transmembrane region" description="Helical" evidence="2">
    <location>
        <begin position="6"/>
        <end position="25"/>
    </location>
</feature>
<dbReference type="Pfam" id="PF07883">
    <property type="entry name" value="Cupin_2"/>
    <property type="match status" value="1"/>
</dbReference>
<dbReference type="GO" id="GO:0046872">
    <property type="term" value="F:metal ion binding"/>
    <property type="evidence" value="ECO:0007669"/>
    <property type="project" value="UniProtKB-KW"/>
</dbReference>
<dbReference type="InterPro" id="IPR011051">
    <property type="entry name" value="RmlC_Cupin_sf"/>
</dbReference>
<name>A0A7K1T0M1_9SPHI</name>
<keyword evidence="2" id="KW-0812">Transmembrane</keyword>
<dbReference type="InterPro" id="IPR051610">
    <property type="entry name" value="GPI/OXD"/>
</dbReference>
<evidence type="ECO:0000259" key="3">
    <source>
        <dbReference type="Pfam" id="PF07883"/>
    </source>
</evidence>
<dbReference type="RefSeq" id="WP_157569045.1">
    <property type="nucleotide sequence ID" value="NZ_WPIK01000018.1"/>
</dbReference>